<sequence length="217" mass="23557">MVLLLGASLLGSCGSLLGGGRRDDLFRFGVVERADAPSARYPVPRRTLTLLRSRFAPEIEGDRILTTRGERALYIKDARWVASVPDLFAQTLERQFETRAPGIRLAAPRNAAGASQALQVTVDRFEARYHGEGDQKAPPTVLVAGGMTLFDLDDRQPVASCRLSVEEPAMTNSTTGIVAAFNRAAVRYAASIADRSAQTSCTDSMDAKTRKGQNDER</sequence>
<dbReference type="KEGG" id="ssan:NX02_09235"/>
<protein>
    <recommendedName>
        <fullName evidence="2">ABC-type transport auxiliary lipoprotein component domain-containing protein</fullName>
    </recommendedName>
</protein>
<dbReference type="Proteomes" id="UP000018851">
    <property type="component" value="Chromosome"/>
</dbReference>
<evidence type="ECO:0000256" key="1">
    <source>
        <dbReference type="SAM" id="MobiDB-lite"/>
    </source>
</evidence>
<proteinExistence type="predicted"/>
<evidence type="ECO:0000259" key="2">
    <source>
        <dbReference type="Pfam" id="PF03886"/>
    </source>
</evidence>
<dbReference type="Pfam" id="PF03886">
    <property type="entry name" value="ABC_trans_aux"/>
    <property type="match status" value="1"/>
</dbReference>
<name>W0AB88_9SPHN</name>
<evidence type="ECO:0000313" key="3">
    <source>
        <dbReference type="EMBL" id="AHE53568.1"/>
    </source>
</evidence>
<accession>W0AB88</accession>
<dbReference type="eggNOG" id="COG3218">
    <property type="taxonomic scope" value="Bacteria"/>
</dbReference>
<dbReference type="PATRIC" id="fig|1123269.5.peg.1809"/>
<evidence type="ECO:0000313" key="4">
    <source>
        <dbReference type="Proteomes" id="UP000018851"/>
    </source>
</evidence>
<dbReference type="SUPFAM" id="SSF159594">
    <property type="entry name" value="XCC0632-like"/>
    <property type="match status" value="1"/>
</dbReference>
<feature type="compositionally biased region" description="Basic and acidic residues" evidence="1">
    <location>
        <begin position="205"/>
        <end position="217"/>
    </location>
</feature>
<dbReference type="EMBL" id="CP006644">
    <property type="protein sequence ID" value="AHE53568.1"/>
    <property type="molecule type" value="Genomic_DNA"/>
</dbReference>
<dbReference type="AlphaFoldDB" id="W0AB88"/>
<gene>
    <name evidence="3" type="ORF">NX02_09235</name>
</gene>
<feature type="domain" description="ABC-type transport auxiliary lipoprotein component" evidence="2">
    <location>
        <begin position="54"/>
        <end position="193"/>
    </location>
</feature>
<dbReference type="InterPro" id="IPR005586">
    <property type="entry name" value="ABC_trans_aux"/>
</dbReference>
<organism evidence="3 4">
    <name type="scientific">Sphingomonas sanxanigenens DSM 19645 = NX02</name>
    <dbReference type="NCBI Taxonomy" id="1123269"/>
    <lineage>
        <taxon>Bacteria</taxon>
        <taxon>Pseudomonadati</taxon>
        <taxon>Pseudomonadota</taxon>
        <taxon>Alphaproteobacteria</taxon>
        <taxon>Sphingomonadales</taxon>
        <taxon>Sphingomonadaceae</taxon>
        <taxon>Sphingomonas</taxon>
    </lineage>
</organism>
<dbReference type="Gene3D" id="3.40.50.10610">
    <property type="entry name" value="ABC-type transport auxiliary lipoprotein component"/>
    <property type="match status" value="1"/>
</dbReference>
<dbReference type="STRING" id="1123269.NX02_09235"/>
<keyword evidence="4" id="KW-1185">Reference proteome</keyword>
<dbReference type="HOGENOM" id="CLU_093163_0_0_5"/>
<feature type="region of interest" description="Disordered" evidence="1">
    <location>
        <begin position="197"/>
        <end position="217"/>
    </location>
</feature>
<reference evidence="3" key="1">
    <citation type="submission" date="2013-07" db="EMBL/GenBank/DDBJ databases">
        <title>Completed genome of Sphingomonas sanxanigenens NX02.</title>
        <authorList>
            <person name="Ma T."/>
            <person name="Huang H."/>
            <person name="Wu M."/>
            <person name="Li X."/>
            <person name="Li G."/>
        </authorList>
    </citation>
    <scope>NUCLEOTIDE SEQUENCE [LARGE SCALE GENOMIC DNA]</scope>
    <source>
        <strain evidence="3">NX02</strain>
    </source>
</reference>